<organism evidence="3 4">
    <name type="scientific">Heyndrickxia ginsengihumi</name>
    <dbReference type="NCBI Taxonomy" id="363870"/>
    <lineage>
        <taxon>Bacteria</taxon>
        <taxon>Bacillati</taxon>
        <taxon>Bacillota</taxon>
        <taxon>Bacilli</taxon>
        <taxon>Bacillales</taxon>
        <taxon>Bacillaceae</taxon>
        <taxon>Heyndrickxia</taxon>
    </lineage>
</organism>
<keyword evidence="4" id="KW-1185">Reference proteome</keyword>
<evidence type="ECO:0000313" key="3">
    <source>
        <dbReference type="EMBL" id="NEY20509.1"/>
    </source>
</evidence>
<comment type="caution">
    <text evidence="3">The sequence shown here is derived from an EMBL/GenBank/DDBJ whole genome shotgun (WGS) entry which is preliminary data.</text>
</comment>
<feature type="domain" description="Terminase large subunit-like endonuclease" evidence="2">
    <location>
        <begin position="258"/>
        <end position="521"/>
    </location>
</feature>
<dbReference type="InterPro" id="IPR005021">
    <property type="entry name" value="Terminase_largesu-like"/>
</dbReference>
<dbReference type="InterPro" id="IPR027417">
    <property type="entry name" value="P-loop_NTPase"/>
</dbReference>
<dbReference type="PANTHER" id="PTHR41287">
    <property type="match status" value="1"/>
</dbReference>
<dbReference type="Gene3D" id="3.40.50.300">
    <property type="entry name" value="P-loop containing nucleotide triphosphate hydrolases"/>
    <property type="match status" value="1"/>
</dbReference>
<dbReference type="InterPro" id="IPR046462">
    <property type="entry name" value="TerL_nuclease"/>
</dbReference>
<protein>
    <submittedName>
        <fullName evidence="3">Terminase large subunit</fullName>
    </submittedName>
</protein>
<dbReference type="PANTHER" id="PTHR41287:SF1">
    <property type="entry name" value="PROTEIN YMFN"/>
    <property type="match status" value="1"/>
</dbReference>
<evidence type="ECO:0000259" key="1">
    <source>
        <dbReference type="Pfam" id="PF03354"/>
    </source>
</evidence>
<dbReference type="GO" id="GO:0004519">
    <property type="term" value="F:endonuclease activity"/>
    <property type="evidence" value="ECO:0007669"/>
    <property type="project" value="InterPro"/>
</dbReference>
<gene>
    <name evidence="3" type="ORF">G4D61_11135</name>
</gene>
<sequence>MVMTYKNVLSYQTHPYIEEYFHLIESGEIPACKEQFQLIAYLKKVLSRNDIYINEKMAENSVTIPARYFPYELFPWQKFSNVFIFGLRWKEDDSLVFDRYFFYMGRGAGKNGFFSYDSFFMMSKQHGIPHYDIDIVATSEEQAKTSFKDVHSVLETPENEKRLKNAFYRSKVSIMNRATKSEMRYNTSNARTKDGKRPGCVMFDEEHEYDNYDAIKVFTSGGGKVKDYREFHFSTDGNVRGGPLDDLKEEARMVLNGEIEDIGFFPFICKLDDPAEADDPENWPKANPSLPYNKTLKKKMLKEFNLAKRKPAIKIEFMTKRMNSPIEDTRFEVASYEDRLATNQPIPPQLKGMDAIGGVDFADVRDFCSVGVLIKFKGKRYWLQHTFIHHMALELQDINKDIIQLAVDKGLAEIVYGKSIPPEKIVAWFVETAKKYYIKKICMDTYRAAILGPKLEEAGFEVEICRTGNFTHSKLSPIVDDAFINQTLVFGNDPLMRWYVGNVYVDYLANGNKEYKKIDKEKRKTDGFFAFLHALNCDGELEDYGDIDIDSISINPIIV</sequence>
<reference evidence="3 4" key="1">
    <citation type="submission" date="2020-03" db="EMBL/GenBank/DDBJ databases">
        <title>Bacillus aquiflavi sp. nov., isolated from yellow water of strong flavor Chinese baijiu in Yibin region of China.</title>
        <authorList>
            <person name="Xie J."/>
        </authorList>
    </citation>
    <scope>NUCLEOTIDE SEQUENCE [LARGE SCALE GENOMIC DNA]</scope>
    <source>
        <strain evidence="3 4">Gsoil 114</strain>
    </source>
</reference>
<evidence type="ECO:0000259" key="2">
    <source>
        <dbReference type="Pfam" id="PF20441"/>
    </source>
</evidence>
<dbReference type="Proteomes" id="UP000476934">
    <property type="component" value="Unassembled WGS sequence"/>
</dbReference>
<dbReference type="EMBL" id="JAAIWK010000017">
    <property type="protein sequence ID" value="NEY20509.1"/>
    <property type="molecule type" value="Genomic_DNA"/>
</dbReference>
<dbReference type="Pfam" id="PF20441">
    <property type="entry name" value="TerL_nuclease"/>
    <property type="match status" value="1"/>
</dbReference>
<accession>A0A6M0P907</accession>
<dbReference type="Pfam" id="PF03354">
    <property type="entry name" value="TerL_ATPase"/>
    <property type="match status" value="1"/>
</dbReference>
<name>A0A6M0P907_9BACI</name>
<proteinExistence type="predicted"/>
<dbReference type="InterPro" id="IPR046461">
    <property type="entry name" value="TerL_ATPase"/>
</dbReference>
<feature type="domain" description="Terminase large subunit-like ATPase" evidence="1">
    <location>
        <begin position="75"/>
        <end position="251"/>
    </location>
</feature>
<evidence type="ECO:0000313" key="4">
    <source>
        <dbReference type="Proteomes" id="UP000476934"/>
    </source>
</evidence>
<dbReference type="AlphaFoldDB" id="A0A6M0P907"/>